<sequence>MSRRDHAAPPPPAEEDRRDSQRVPIRLLVRDSALGGSFEERAGNLSLGGVYFAEGHPPAGARVELRFLVPGLRGEVRCEGEILRVTRAAGAFGAHVRFQDLPLETELAIARYLETART</sequence>
<evidence type="ECO:0000313" key="4">
    <source>
        <dbReference type="Proteomes" id="UP000503640"/>
    </source>
</evidence>
<dbReference type="EMBL" id="BJTG01000001">
    <property type="protein sequence ID" value="GEJ55671.1"/>
    <property type="molecule type" value="Genomic_DNA"/>
</dbReference>
<evidence type="ECO:0000256" key="1">
    <source>
        <dbReference type="SAM" id="MobiDB-lite"/>
    </source>
</evidence>
<evidence type="ECO:0000313" key="3">
    <source>
        <dbReference type="EMBL" id="GEJ55671.1"/>
    </source>
</evidence>
<gene>
    <name evidence="3" type="ORF">AMYX_04120</name>
</gene>
<reference evidence="4" key="1">
    <citation type="journal article" date="2020" name="Appl. Environ. Microbiol.">
        <title>Diazotrophic Anaeromyxobacter Isolates from Soils.</title>
        <authorList>
            <person name="Masuda Y."/>
            <person name="Yamanaka H."/>
            <person name="Xu Z.X."/>
            <person name="Shiratori Y."/>
            <person name="Aono T."/>
            <person name="Amachi S."/>
            <person name="Senoo K."/>
            <person name="Itoh H."/>
        </authorList>
    </citation>
    <scope>NUCLEOTIDE SEQUENCE [LARGE SCALE GENOMIC DNA]</scope>
    <source>
        <strain evidence="4">R267</strain>
    </source>
</reference>
<protein>
    <recommendedName>
        <fullName evidence="2">PilZ domain-containing protein</fullName>
    </recommendedName>
</protein>
<comment type="caution">
    <text evidence="3">The sequence shown here is derived from an EMBL/GenBank/DDBJ whole genome shotgun (WGS) entry which is preliminary data.</text>
</comment>
<dbReference type="Pfam" id="PF07238">
    <property type="entry name" value="PilZ"/>
    <property type="match status" value="1"/>
</dbReference>
<dbReference type="InterPro" id="IPR009875">
    <property type="entry name" value="PilZ_domain"/>
</dbReference>
<dbReference type="Gene3D" id="2.40.10.220">
    <property type="entry name" value="predicted glycosyltransferase like domains"/>
    <property type="match status" value="1"/>
</dbReference>
<proteinExistence type="predicted"/>
<keyword evidence="4" id="KW-1185">Reference proteome</keyword>
<dbReference type="RefSeq" id="WP_176062455.1">
    <property type="nucleotide sequence ID" value="NZ_BJTG01000001.1"/>
</dbReference>
<accession>A0A7I9VH03</accession>
<feature type="region of interest" description="Disordered" evidence="1">
    <location>
        <begin position="1"/>
        <end position="22"/>
    </location>
</feature>
<feature type="domain" description="PilZ" evidence="2">
    <location>
        <begin position="16"/>
        <end position="114"/>
    </location>
</feature>
<dbReference type="AlphaFoldDB" id="A0A7I9VH03"/>
<dbReference type="SUPFAM" id="SSF141371">
    <property type="entry name" value="PilZ domain-like"/>
    <property type="match status" value="1"/>
</dbReference>
<dbReference type="Proteomes" id="UP000503640">
    <property type="component" value="Unassembled WGS sequence"/>
</dbReference>
<name>A0A7I9VH03_9BACT</name>
<evidence type="ECO:0000259" key="2">
    <source>
        <dbReference type="Pfam" id="PF07238"/>
    </source>
</evidence>
<dbReference type="GO" id="GO:0035438">
    <property type="term" value="F:cyclic-di-GMP binding"/>
    <property type="evidence" value="ECO:0007669"/>
    <property type="project" value="InterPro"/>
</dbReference>
<organism evidence="3 4">
    <name type="scientific">Anaeromyxobacter diazotrophicus</name>
    <dbReference type="NCBI Taxonomy" id="2590199"/>
    <lineage>
        <taxon>Bacteria</taxon>
        <taxon>Pseudomonadati</taxon>
        <taxon>Myxococcota</taxon>
        <taxon>Myxococcia</taxon>
        <taxon>Myxococcales</taxon>
        <taxon>Cystobacterineae</taxon>
        <taxon>Anaeromyxobacteraceae</taxon>
        <taxon>Anaeromyxobacter</taxon>
    </lineage>
</organism>